<evidence type="ECO:0000313" key="1">
    <source>
        <dbReference type="EMBL" id="NRT87236.1"/>
    </source>
</evidence>
<proteinExistence type="predicted"/>
<protein>
    <submittedName>
        <fullName evidence="1">Uncharacterized protein</fullName>
    </submittedName>
</protein>
<dbReference type="AlphaFoldDB" id="A0AAX0AWH2"/>
<reference evidence="1" key="1">
    <citation type="submission" date="2020-05" db="EMBL/GenBank/DDBJ databases">
        <authorList>
            <person name="Brown S."/>
            <person name="Huntemann M."/>
            <person name="Clum A."/>
            <person name="Spunde A."/>
            <person name="Palaniappan K."/>
            <person name="Ritter S."/>
            <person name="Mikhailova N."/>
            <person name="Chen I.-M."/>
            <person name="Stamatis D."/>
            <person name="Reddy T."/>
            <person name="O'Malley R."/>
            <person name="Daum C."/>
            <person name="Shapiro N."/>
            <person name="Ivanova N."/>
            <person name="Kyrpides N."/>
            <person name="Woyke T."/>
        </authorList>
    </citation>
    <scope>NUCLEOTIDE SEQUENCE</scope>
    <source>
        <strain evidence="1">DJ080</strain>
    </source>
</reference>
<comment type="caution">
    <text evidence="1">The sequence shown here is derived from an EMBL/GenBank/DDBJ whole genome shotgun (WGS) entry which is preliminary data.</text>
</comment>
<reference evidence="1" key="2">
    <citation type="journal article" date="2022" name="Nat. Biotechnol.">
        <title>Carbon-negative production of acetone and isopropanol by gas fermentation at industrial pilot scale.</title>
        <authorList>
            <person name="Liew F.E."/>
            <person name="Nogle R."/>
            <person name="Abdalla T."/>
            <person name="Rasor B.J."/>
            <person name="Canter C."/>
            <person name="Jensen R.O."/>
            <person name="Wang L."/>
            <person name="Strutz J."/>
            <person name="Chirania P."/>
            <person name="De Tissera S."/>
            <person name="Mueller A.P."/>
            <person name="Ruan Z."/>
            <person name="Gao A."/>
            <person name="Tran L."/>
            <person name="Engle N.L."/>
            <person name="Bromley J.C."/>
            <person name="Daniell J."/>
            <person name="Conrado R."/>
            <person name="Tschaplinski T.J."/>
            <person name="Giannone R.J."/>
            <person name="Hettich R.L."/>
            <person name="Karim A.S."/>
            <person name="Simpson S.D."/>
            <person name="Brown S.D."/>
            <person name="Leang C."/>
            <person name="Jewett M.C."/>
            <person name="Kopke M."/>
        </authorList>
    </citation>
    <scope>NUCLEOTIDE SEQUENCE</scope>
    <source>
        <strain evidence="1">DJ080</strain>
    </source>
</reference>
<sequence>MYILKDAIADVPINKDLEVELIQGFMDQDDYVLICSYDYLDEEIRMLKEEFGELMAISNKLNSEIRYGNKPCVYENINDYSSILKKDVMRGCKLM</sequence>
<dbReference type="EMBL" id="JABSWW010000001">
    <property type="protein sequence ID" value="NRT87236.1"/>
    <property type="molecule type" value="Genomic_DNA"/>
</dbReference>
<dbReference type="Proteomes" id="UP001193748">
    <property type="component" value="Unassembled WGS sequence"/>
</dbReference>
<dbReference type="RefSeq" id="WP_173710300.1">
    <property type="nucleotide sequence ID" value="NZ_JABSWW010000001.1"/>
</dbReference>
<evidence type="ECO:0000313" key="2">
    <source>
        <dbReference type="Proteomes" id="UP001193748"/>
    </source>
</evidence>
<name>A0AAX0AWH2_CLOBE</name>
<accession>A0AAX0AWH2</accession>
<organism evidence="1 2">
    <name type="scientific">Clostridium beijerinckii</name>
    <name type="common">Clostridium MP</name>
    <dbReference type="NCBI Taxonomy" id="1520"/>
    <lineage>
        <taxon>Bacteria</taxon>
        <taxon>Bacillati</taxon>
        <taxon>Bacillota</taxon>
        <taxon>Clostridia</taxon>
        <taxon>Eubacteriales</taxon>
        <taxon>Clostridiaceae</taxon>
        <taxon>Clostridium</taxon>
    </lineage>
</organism>
<gene>
    <name evidence="1" type="ORF">B0H41_000915</name>
</gene>